<protein>
    <submittedName>
        <fullName evidence="5">Lipopolysaccharide export system ATP-binding protein LptB</fullName>
        <ecNumber evidence="5">3.6.3.-</ecNumber>
    </submittedName>
</protein>
<dbReference type="PANTHER" id="PTHR45772">
    <property type="entry name" value="CONSERVED COMPONENT OF ABC TRANSPORTER FOR NATURAL AMINO ACIDS-RELATED"/>
    <property type="match status" value="1"/>
</dbReference>
<gene>
    <name evidence="5" type="primary">lptB_8</name>
    <name evidence="5" type="ORF">OCH7691_02909</name>
</gene>
<feature type="domain" description="ABC transporter" evidence="4">
    <location>
        <begin position="3"/>
        <end position="250"/>
    </location>
</feature>
<dbReference type="PROSITE" id="PS00211">
    <property type="entry name" value="ABC_TRANSPORTER_1"/>
    <property type="match status" value="1"/>
</dbReference>
<dbReference type="EMBL" id="FWFR01000002">
    <property type="protein sequence ID" value="SLN64315.1"/>
    <property type="molecule type" value="Genomic_DNA"/>
</dbReference>
<evidence type="ECO:0000259" key="4">
    <source>
        <dbReference type="PROSITE" id="PS50893"/>
    </source>
</evidence>
<keyword evidence="1" id="KW-0813">Transport</keyword>
<dbReference type="InterPro" id="IPR051120">
    <property type="entry name" value="ABC_AA/LPS_Transport"/>
</dbReference>
<dbReference type="PANTHER" id="PTHR45772:SF9">
    <property type="entry name" value="CONSERVED COMPONENT OF ABC TRANSPORTER FOR NATURAL AMINO ACIDS"/>
    <property type="match status" value="1"/>
</dbReference>
<dbReference type="Gene3D" id="3.40.50.300">
    <property type="entry name" value="P-loop containing nucleotide triphosphate hydrolases"/>
    <property type="match status" value="1"/>
</dbReference>
<dbReference type="OrthoDB" id="9806149at2"/>
<dbReference type="GO" id="GO:0005524">
    <property type="term" value="F:ATP binding"/>
    <property type="evidence" value="ECO:0007669"/>
    <property type="project" value="UniProtKB-KW"/>
</dbReference>
<dbReference type="InterPro" id="IPR032823">
    <property type="entry name" value="BCA_ABC_TP_C"/>
</dbReference>
<keyword evidence="3 5" id="KW-0067">ATP-binding</keyword>
<dbReference type="Pfam" id="PF12399">
    <property type="entry name" value="BCA_ABC_TP_C"/>
    <property type="match status" value="1"/>
</dbReference>
<dbReference type="InterPro" id="IPR027417">
    <property type="entry name" value="P-loop_NTPase"/>
</dbReference>
<dbReference type="RefSeq" id="WP_085884227.1">
    <property type="nucleotide sequence ID" value="NZ_FWFR01000002.1"/>
</dbReference>
<dbReference type="InterPro" id="IPR003439">
    <property type="entry name" value="ABC_transporter-like_ATP-bd"/>
</dbReference>
<organism evidence="5 6">
    <name type="scientific">Oceanibacterium hippocampi</name>
    <dbReference type="NCBI Taxonomy" id="745714"/>
    <lineage>
        <taxon>Bacteria</taxon>
        <taxon>Pseudomonadati</taxon>
        <taxon>Pseudomonadota</taxon>
        <taxon>Alphaproteobacteria</taxon>
        <taxon>Sneathiellales</taxon>
        <taxon>Sneathiellaceae</taxon>
        <taxon>Oceanibacterium</taxon>
    </lineage>
</organism>
<evidence type="ECO:0000256" key="2">
    <source>
        <dbReference type="ARBA" id="ARBA00022741"/>
    </source>
</evidence>
<dbReference type="SMART" id="SM00382">
    <property type="entry name" value="AAA"/>
    <property type="match status" value="1"/>
</dbReference>
<dbReference type="InParanoid" id="A0A1Y5TN74"/>
<dbReference type="GO" id="GO:0016887">
    <property type="term" value="F:ATP hydrolysis activity"/>
    <property type="evidence" value="ECO:0007669"/>
    <property type="project" value="InterPro"/>
</dbReference>
<dbReference type="CDD" id="cd03219">
    <property type="entry name" value="ABC_Mj1267_LivG_branched"/>
    <property type="match status" value="1"/>
</dbReference>
<proteinExistence type="predicted"/>
<dbReference type="Pfam" id="PF00005">
    <property type="entry name" value="ABC_tran"/>
    <property type="match status" value="1"/>
</dbReference>
<sequence>MSLRISNVDKWLGGVRVLDNVSMEVPDGGLIGLIGPNGAGKSTLFAVVSGFEPADGGEVRFADSPLGSTGPVARARRGLMRTFQVPRPFSKLTVRENLAAAAPGQRGETLWGAFFGAGAARAEQAAIRERADAIIDFLNLNAVRDSLAGQVSGGQRKLIELGRVLMAEPKMILLDEPFAGVNPVLQEEISDHIRTLNGQGIGFLIVEHNLAALSRLVGHLYAMDRGRMLMDGTPADVLADPVVREAYTGGAV</sequence>
<evidence type="ECO:0000256" key="3">
    <source>
        <dbReference type="ARBA" id="ARBA00022840"/>
    </source>
</evidence>
<accession>A0A1Y5TN74</accession>
<dbReference type="GO" id="GO:0005886">
    <property type="term" value="C:plasma membrane"/>
    <property type="evidence" value="ECO:0007669"/>
    <property type="project" value="TreeGrafter"/>
</dbReference>
<dbReference type="SUPFAM" id="SSF52540">
    <property type="entry name" value="P-loop containing nucleoside triphosphate hydrolases"/>
    <property type="match status" value="1"/>
</dbReference>
<evidence type="ECO:0000256" key="1">
    <source>
        <dbReference type="ARBA" id="ARBA00022448"/>
    </source>
</evidence>
<keyword evidence="6" id="KW-1185">Reference proteome</keyword>
<evidence type="ECO:0000313" key="6">
    <source>
        <dbReference type="Proteomes" id="UP000193200"/>
    </source>
</evidence>
<dbReference type="PROSITE" id="PS50893">
    <property type="entry name" value="ABC_TRANSPORTER_2"/>
    <property type="match status" value="1"/>
</dbReference>
<dbReference type="AlphaFoldDB" id="A0A1Y5TN74"/>
<dbReference type="InterPro" id="IPR003593">
    <property type="entry name" value="AAA+_ATPase"/>
</dbReference>
<dbReference type="EC" id="3.6.3.-" evidence="5"/>
<evidence type="ECO:0000313" key="5">
    <source>
        <dbReference type="EMBL" id="SLN64315.1"/>
    </source>
</evidence>
<keyword evidence="5" id="KW-0378">Hydrolase</keyword>
<keyword evidence="2" id="KW-0547">Nucleotide-binding</keyword>
<reference evidence="5 6" key="1">
    <citation type="submission" date="2017-03" db="EMBL/GenBank/DDBJ databases">
        <authorList>
            <person name="Afonso C.L."/>
            <person name="Miller P.J."/>
            <person name="Scott M.A."/>
            <person name="Spackman E."/>
            <person name="Goraichik I."/>
            <person name="Dimitrov K.M."/>
            <person name="Suarez D.L."/>
            <person name="Swayne D.E."/>
        </authorList>
    </citation>
    <scope>NUCLEOTIDE SEQUENCE [LARGE SCALE GENOMIC DNA]</scope>
    <source>
        <strain evidence="5 6">CECT 7691</strain>
    </source>
</reference>
<dbReference type="Proteomes" id="UP000193200">
    <property type="component" value="Unassembled WGS sequence"/>
</dbReference>
<dbReference type="InterPro" id="IPR017871">
    <property type="entry name" value="ABC_transporter-like_CS"/>
</dbReference>
<name>A0A1Y5TN74_9PROT</name>